<dbReference type="EMBL" id="DRYK01000024">
    <property type="protein sequence ID" value="HHP67407.1"/>
    <property type="molecule type" value="Genomic_DNA"/>
</dbReference>
<sequence>MIVTLSLFVALALMLVGIAGIIVSRSLFRLVMGVFTSSMGLVYLAAMSFMPFYAVILVASISGMTEAVLISFLVLLSKHMRVEDVDELRDISG</sequence>
<accession>A0A7J3XXI1</accession>
<feature type="transmembrane region" description="Helical" evidence="1">
    <location>
        <begin position="30"/>
        <end position="46"/>
    </location>
</feature>
<feature type="transmembrane region" description="Helical" evidence="1">
    <location>
        <begin position="52"/>
        <end position="76"/>
    </location>
</feature>
<feature type="transmembrane region" description="Helical" evidence="1">
    <location>
        <begin position="6"/>
        <end position="23"/>
    </location>
</feature>
<evidence type="ECO:0000313" key="2">
    <source>
        <dbReference type="EMBL" id="HHP67407.1"/>
    </source>
</evidence>
<keyword evidence="1" id="KW-0812">Transmembrane</keyword>
<evidence type="ECO:0000256" key="1">
    <source>
        <dbReference type="SAM" id="Phobius"/>
    </source>
</evidence>
<gene>
    <name evidence="2" type="ORF">ENM60_01220</name>
</gene>
<keyword evidence="1" id="KW-1133">Transmembrane helix</keyword>
<reference evidence="2" key="1">
    <citation type="journal article" date="2020" name="mSystems">
        <title>Genome- and Community-Level Interaction Insights into Carbon Utilization and Element Cycling Functions of Hydrothermarchaeota in Hydrothermal Sediment.</title>
        <authorList>
            <person name="Zhou Z."/>
            <person name="Liu Y."/>
            <person name="Xu W."/>
            <person name="Pan J."/>
            <person name="Luo Z.H."/>
            <person name="Li M."/>
        </authorList>
    </citation>
    <scope>NUCLEOTIDE SEQUENCE [LARGE SCALE GENOMIC DNA]</scope>
    <source>
        <strain evidence="2">SpSt-110</strain>
    </source>
</reference>
<organism evidence="2">
    <name type="scientific">Thermogladius calderae</name>
    <dbReference type="NCBI Taxonomy" id="1200300"/>
    <lineage>
        <taxon>Archaea</taxon>
        <taxon>Thermoproteota</taxon>
        <taxon>Thermoprotei</taxon>
        <taxon>Desulfurococcales</taxon>
        <taxon>Desulfurococcaceae</taxon>
        <taxon>Thermogladius</taxon>
    </lineage>
</organism>
<dbReference type="Gene3D" id="1.10.287.3510">
    <property type="match status" value="1"/>
</dbReference>
<proteinExistence type="predicted"/>
<keyword evidence="1" id="KW-0472">Membrane</keyword>
<protein>
    <submittedName>
        <fullName evidence="2">Uncharacterized protein</fullName>
    </submittedName>
</protein>
<comment type="caution">
    <text evidence="2">The sequence shown here is derived from an EMBL/GenBank/DDBJ whole genome shotgun (WGS) entry which is preliminary data.</text>
</comment>
<name>A0A7J3XXI1_9CREN</name>
<dbReference type="AlphaFoldDB" id="A0A7J3XXI1"/>